<evidence type="ECO:0000313" key="2">
    <source>
        <dbReference type="Proteomes" id="UP000823749"/>
    </source>
</evidence>
<protein>
    <submittedName>
        <fullName evidence="1">Uncharacterized protein</fullName>
    </submittedName>
</protein>
<dbReference type="EMBL" id="JACTNZ010000002">
    <property type="protein sequence ID" value="KAG5561596.1"/>
    <property type="molecule type" value="Genomic_DNA"/>
</dbReference>
<accession>A0AAV6LBL3</accession>
<dbReference type="AlphaFoldDB" id="A0AAV6LBL3"/>
<organism evidence="1 2">
    <name type="scientific">Rhododendron griersonianum</name>
    <dbReference type="NCBI Taxonomy" id="479676"/>
    <lineage>
        <taxon>Eukaryota</taxon>
        <taxon>Viridiplantae</taxon>
        <taxon>Streptophyta</taxon>
        <taxon>Embryophyta</taxon>
        <taxon>Tracheophyta</taxon>
        <taxon>Spermatophyta</taxon>
        <taxon>Magnoliopsida</taxon>
        <taxon>eudicotyledons</taxon>
        <taxon>Gunneridae</taxon>
        <taxon>Pentapetalae</taxon>
        <taxon>asterids</taxon>
        <taxon>Ericales</taxon>
        <taxon>Ericaceae</taxon>
        <taxon>Ericoideae</taxon>
        <taxon>Rhodoreae</taxon>
        <taxon>Rhododendron</taxon>
    </lineage>
</organism>
<gene>
    <name evidence="1" type="ORF">RHGRI_004595</name>
</gene>
<proteinExistence type="predicted"/>
<comment type="caution">
    <text evidence="1">The sequence shown here is derived from an EMBL/GenBank/DDBJ whole genome shotgun (WGS) entry which is preliminary data.</text>
</comment>
<evidence type="ECO:0000313" key="1">
    <source>
        <dbReference type="EMBL" id="KAG5561596.1"/>
    </source>
</evidence>
<reference evidence="1" key="1">
    <citation type="submission" date="2020-08" db="EMBL/GenBank/DDBJ databases">
        <title>Plant Genome Project.</title>
        <authorList>
            <person name="Zhang R.-G."/>
        </authorList>
    </citation>
    <scope>NUCLEOTIDE SEQUENCE</scope>
    <source>
        <strain evidence="1">WSP0</strain>
        <tissue evidence="1">Leaf</tissue>
    </source>
</reference>
<dbReference type="Proteomes" id="UP000823749">
    <property type="component" value="Chromosome 2"/>
</dbReference>
<name>A0AAV6LBL3_9ERIC</name>
<sequence length="142" mass="15624">MSTSIVSLSLSLSLSTRWYAGDPNPFLGRLLDFRNPIPPHPLSLPRPFQLCVDQRCLIYSPSIPSSLIDFSRKPRPHLRRPGHPLRHGWGTTLRSDGGECRRFEGAGGGGLRREGVEECRVGGSCEAGVGRGCCEAEECYDE</sequence>
<keyword evidence="2" id="KW-1185">Reference proteome</keyword>